<gene>
    <name evidence="3" type="ORF">ALAG00032_LOCUS8623</name>
</gene>
<dbReference type="AlphaFoldDB" id="A0A7S3JX29"/>
<feature type="region of interest" description="Disordered" evidence="2">
    <location>
        <begin position="408"/>
        <end position="435"/>
    </location>
</feature>
<feature type="coiled-coil region" evidence="1">
    <location>
        <begin position="248"/>
        <end position="289"/>
    </location>
</feature>
<organism evidence="3">
    <name type="scientific">Aureoumbra lagunensis</name>
    <dbReference type="NCBI Taxonomy" id="44058"/>
    <lineage>
        <taxon>Eukaryota</taxon>
        <taxon>Sar</taxon>
        <taxon>Stramenopiles</taxon>
        <taxon>Ochrophyta</taxon>
        <taxon>Pelagophyceae</taxon>
        <taxon>Pelagomonadales</taxon>
        <taxon>Aureoumbra</taxon>
    </lineage>
</organism>
<reference evidence="3" key="1">
    <citation type="submission" date="2021-01" db="EMBL/GenBank/DDBJ databases">
        <authorList>
            <person name="Corre E."/>
            <person name="Pelletier E."/>
            <person name="Niang G."/>
            <person name="Scheremetjew M."/>
            <person name="Finn R."/>
            <person name="Kale V."/>
            <person name="Holt S."/>
            <person name="Cochrane G."/>
            <person name="Meng A."/>
            <person name="Brown T."/>
            <person name="Cohen L."/>
        </authorList>
    </citation>
    <scope>NUCLEOTIDE SEQUENCE</scope>
    <source>
        <strain evidence="3">CCMP1510</strain>
    </source>
</reference>
<evidence type="ECO:0000256" key="2">
    <source>
        <dbReference type="SAM" id="MobiDB-lite"/>
    </source>
</evidence>
<sequence>MSLVGSFESHVRTLKTRLETAERRGVQLERALAAAQRQIAGSKDAESMRLLSERNEHLSQQLEALRDALRGGNTPTKQRIISKSDKEEDFSNLNHDELVAKVRRLNHELKTARESAASDVDALVAKLTQVEVASSAIREELKREKIKSNTLEEKAHKAEEQLHGTIAATVPKDAVPGISRFMVTYTEDDKKKTATVQVPSSAIPGTSIKLSRRVIELEERRELDLDLAKTRTLLDKTAGELGTALDAKRRAENRVDLLEATNAALMASHAHLETERTQLQQKVHATQDQVSECSTALLTAQQQHQNLIDGPLTSARQAHDAANVAGQALREMLEIANTAHATSLQQAHTETEAQTRAATRKATGLINDLRTQLKRESHRTMNLESKLLGIKADLAATQTKLYLFEKEHQAKEEESRQHDKTSPSGTPPPSTAPCGTCQALATRLEQLLADNAHGRERIAFLETTVQHLHHDIDELNATRHTVHIENGHPRSASLNNTTVAADDDSLITAATAAADDPYPYHQKTTTECRNGTTMGDDDTTGTISV</sequence>
<keyword evidence="1" id="KW-0175">Coiled coil</keyword>
<evidence type="ECO:0000313" key="3">
    <source>
        <dbReference type="EMBL" id="CAE0367866.1"/>
    </source>
</evidence>
<feature type="coiled-coil region" evidence="1">
    <location>
        <begin position="11"/>
        <end position="68"/>
    </location>
</feature>
<feature type="compositionally biased region" description="Basic and acidic residues" evidence="2">
    <location>
        <begin position="408"/>
        <end position="421"/>
    </location>
</feature>
<proteinExistence type="predicted"/>
<feature type="coiled-coil region" evidence="1">
    <location>
        <begin position="95"/>
        <end position="161"/>
    </location>
</feature>
<evidence type="ECO:0000256" key="1">
    <source>
        <dbReference type="SAM" id="Coils"/>
    </source>
</evidence>
<accession>A0A7S3JX29</accession>
<name>A0A7S3JX29_9STRA</name>
<feature type="region of interest" description="Disordered" evidence="2">
    <location>
        <begin position="518"/>
        <end position="545"/>
    </location>
</feature>
<dbReference type="EMBL" id="HBIJ01012692">
    <property type="protein sequence ID" value="CAE0367866.1"/>
    <property type="molecule type" value="Transcribed_RNA"/>
</dbReference>
<protein>
    <submittedName>
        <fullName evidence="3">Uncharacterized protein</fullName>
    </submittedName>
</protein>